<dbReference type="InterPro" id="IPR039682">
    <property type="entry name" value="Sec8/EXOC4"/>
</dbReference>
<comment type="function">
    <text evidence="1">Component of the exocyst complex involved in the docking of exocytic vesicles with fusion sites on the plasma membrane.</text>
</comment>
<keyword evidence="1" id="KW-0813">Transport</keyword>
<dbReference type="PANTHER" id="PTHR14146:SF0">
    <property type="entry name" value="EXOCYST COMPLEX COMPONENT 4"/>
    <property type="match status" value="1"/>
</dbReference>
<dbReference type="GO" id="GO:0015031">
    <property type="term" value="P:protein transport"/>
    <property type="evidence" value="ECO:0007669"/>
    <property type="project" value="UniProtKB-KW"/>
</dbReference>
<organism evidence="2 3">
    <name type="scientific">Schistosoma margrebowiei</name>
    <dbReference type="NCBI Taxonomy" id="48269"/>
    <lineage>
        <taxon>Eukaryota</taxon>
        <taxon>Metazoa</taxon>
        <taxon>Spiralia</taxon>
        <taxon>Lophotrochozoa</taxon>
        <taxon>Platyhelminthes</taxon>
        <taxon>Trematoda</taxon>
        <taxon>Digenea</taxon>
        <taxon>Strigeidida</taxon>
        <taxon>Schistosomatoidea</taxon>
        <taxon>Schistosomatidae</taxon>
        <taxon>Schistosoma</taxon>
    </lineage>
</organism>
<dbReference type="EMBL" id="UZAI01001549">
    <property type="protein sequence ID" value="VDO63100.1"/>
    <property type="molecule type" value="Genomic_DNA"/>
</dbReference>
<proteinExistence type="inferred from homology"/>
<dbReference type="PANTHER" id="PTHR14146">
    <property type="entry name" value="EXOCYST COMPLEX COMPONENT 4"/>
    <property type="match status" value="1"/>
</dbReference>
<protein>
    <recommendedName>
        <fullName evidence="1">Exocyst complex component Sec8</fullName>
    </recommendedName>
</protein>
<evidence type="ECO:0000256" key="1">
    <source>
        <dbReference type="RuleBase" id="RU367079"/>
    </source>
</evidence>
<accession>A0A183LLT9</accession>
<dbReference type="GO" id="GO:0006893">
    <property type="term" value="P:Golgi to plasma membrane transport"/>
    <property type="evidence" value="ECO:0007669"/>
    <property type="project" value="TreeGrafter"/>
</dbReference>
<dbReference type="STRING" id="48269.A0A183LLT9"/>
<gene>
    <name evidence="2" type="ORF">SMRZ_LOCUS4764</name>
</gene>
<dbReference type="GO" id="GO:0000145">
    <property type="term" value="C:exocyst"/>
    <property type="evidence" value="ECO:0007669"/>
    <property type="project" value="UniProtKB-UniRule"/>
</dbReference>
<dbReference type="Proteomes" id="UP000277204">
    <property type="component" value="Unassembled WGS sequence"/>
</dbReference>
<dbReference type="AlphaFoldDB" id="A0A183LLT9"/>
<keyword evidence="3" id="KW-1185">Reference proteome</keyword>
<evidence type="ECO:0000313" key="2">
    <source>
        <dbReference type="EMBL" id="VDO63100.1"/>
    </source>
</evidence>
<sequence length="224" mass="26031">MTGGKDKKRRKLSCTADKDGGIDHARHILIRRQLMSKLRTVDMLVFDLIVCSSSMDIREKKRRQLEKDFTETGAVLNICLTDNKTSVAKIQRDLIECKSLLYCNREELRRLWLELVEQRRCLELVDQLDRLRSTPDALGYLVTARAWSEATSLMINSNYMLESEIASIPAVQTLKTDLAHKNKFLIDELRKELNRLLYDKPFILALDMHIRNPSRDKSVRSHSE</sequence>
<comment type="similarity">
    <text evidence="1">Belongs to the SEC8 family.</text>
</comment>
<name>A0A183LLT9_9TREM</name>
<keyword evidence="1" id="KW-0653">Protein transport</keyword>
<keyword evidence="1" id="KW-0268">Exocytosis</keyword>
<evidence type="ECO:0000313" key="3">
    <source>
        <dbReference type="Proteomes" id="UP000277204"/>
    </source>
</evidence>
<dbReference type="GO" id="GO:0090522">
    <property type="term" value="P:vesicle tethering involved in exocytosis"/>
    <property type="evidence" value="ECO:0007669"/>
    <property type="project" value="UniProtKB-UniRule"/>
</dbReference>
<reference evidence="2 3" key="1">
    <citation type="submission" date="2018-11" db="EMBL/GenBank/DDBJ databases">
        <authorList>
            <consortium name="Pathogen Informatics"/>
        </authorList>
    </citation>
    <scope>NUCLEOTIDE SEQUENCE [LARGE SCALE GENOMIC DNA]</scope>
    <source>
        <strain evidence="2 3">Zambia</strain>
    </source>
</reference>
<dbReference type="GO" id="GO:0006612">
    <property type="term" value="P:protein targeting to membrane"/>
    <property type="evidence" value="ECO:0007669"/>
    <property type="project" value="UniProtKB-UniRule"/>
</dbReference>